<evidence type="ECO:0000256" key="1">
    <source>
        <dbReference type="ARBA" id="ARBA00022884"/>
    </source>
</evidence>
<dbReference type="FunFam" id="3.10.450.50:FF:000003">
    <property type="entry name" value="Nuclear transport factor 2 family protein"/>
    <property type="match status" value="1"/>
</dbReference>
<dbReference type="Pfam" id="PF02136">
    <property type="entry name" value="NTF2"/>
    <property type="match status" value="1"/>
</dbReference>
<dbReference type="Pfam" id="PF00076">
    <property type="entry name" value="RRM_1"/>
    <property type="match status" value="1"/>
</dbReference>
<dbReference type="InterPro" id="IPR032710">
    <property type="entry name" value="NTF2-like_dom_sf"/>
</dbReference>
<evidence type="ECO:0000259" key="5">
    <source>
        <dbReference type="PROSITE" id="PS50177"/>
    </source>
</evidence>
<dbReference type="Gene3D" id="3.10.450.50">
    <property type="match status" value="1"/>
</dbReference>
<dbReference type="PROSITE" id="PS50102">
    <property type="entry name" value="RRM"/>
    <property type="match status" value="1"/>
</dbReference>
<evidence type="ECO:0000313" key="6">
    <source>
        <dbReference type="EMBL" id="KAJ3689418.1"/>
    </source>
</evidence>
<proteinExistence type="predicted"/>
<dbReference type="InterPro" id="IPR039539">
    <property type="entry name" value="Ras_GTPase_bind_prot"/>
</dbReference>
<feature type="domain" description="RRM" evidence="4">
    <location>
        <begin position="339"/>
        <end position="416"/>
    </location>
</feature>
<dbReference type="InterPro" id="IPR018222">
    <property type="entry name" value="Nuclear_transport_factor_2_euk"/>
</dbReference>
<sequence length="475" mass="52980">MAATLLSSEDVAQVGNFFVTQYYNNLYKKPEEMYMFYKDVSSITRVDGNTVESAMGMREIHSLISAVKFSSIEIKTANFLRSYGDGLMAVVSGLVQTGKYEKRRKFIQAFFLAPQDTGYYILNDLFHYVDEEYFCNPDVLAQGSYENLTMTQAASEAVEGYVHDEQIGIDEFLVPTYVHGNGNHSNYKYSDQEQRMASHTNCLIEEAISSFSNATISSAVDGNHSNYRYSDQEQHMASHTNCLMEEAISSFSNATISAAVDSSVTAAPVDEPGGEPIRHTYASILKTGVSQAELSPTCQFPVHRPSSANLEAQQADWSYPSEEATPVVNAAEEYEVDTKSVYVKNVCRYFTEADLEIEFSKFGRVLPDGVAIRSHKETGRYYAFVEYEDSEGAENARKASPVVIDGWEMHVEERRPGTGAASRGRGRGRGGRFGGRGRGRSDGYRLKSNGFDHDYSFNPDWGTVKTTRDGRHQSF</sequence>
<feature type="compositionally biased region" description="Basic and acidic residues" evidence="3">
    <location>
        <begin position="439"/>
        <end position="455"/>
    </location>
</feature>
<dbReference type="PROSITE" id="PS50177">
    <property type="entry name" value="NTF2_DOMAIN"/>
    <property type="match status" value="1"/>
</dbReference>
<dbReference type="GO" id="GO:0003729">
    <property type="term" value="F:mRNA binding"/>
    <property type="evidence" value="ECO:0007669"/>
    <property type="project" value="TreeGrafter"/>
</dbReference>
<feature type="compositionally biased region" description="Basic and acidic residues" evidence="3">
    <location>
        <begin position="466"/>
        <end position="475"/>
    </location>
</feature>
<evidence type="ECO:0000313" key="7">
    <source>
        <dbReference type="Proteomes" id="UP001210211"/>
    </source>
</evidence>
<dbReference type="Gene3D" id="3.30.70.330">
    <property type="match status" value="1"/>
</dbReference>
<evidence type="ECO:0000256" key="3">
    <source>
        <dbReference type="SAM" id="MobiDB-lite"/>
    </source>
</evidence>
<dbReference type="InterPro" id="IPR002075">
    <property type="entry name" value="NTF2_dom"/>
</dbReference>
<dbReference type="SUPFAM" id="SSF54427">
    <property type="entry name" value="NTF2-like"/>
    <property type="match status" value="1"/>
</dbReference>
<reference evidence="6 7" key="1">
    <citation type="journal article" date="2022" name="Cell">
        <title>Repeat-based holocentromeres influence genome architecture and karyotype evolution.</title>
        <authorList>
            <person name="Hofstatter P.G."/>
            <person name="Thangavel G."/>
            <person name="Lux T."/>
            <person name="Neumann P."/>
            <person name="Vondrak T."/>
            <person name="Novak P."/>
            <person name="Zhang M."/>
            <person name="Costa L."/>
            <person name="Castellani M."/>
            <person name="Scott A."/>
            <person name="Toegelov H."/>
            <person name="Fuchs J."/>
            <person name="Mata-Sucre Y."/>
            <person name="Dias Y."/>
            <person name="Vanzela A.L.L."/>
            <person name="Huettel B."/>
            <person name="Almeida C.C.S."/>
            <person name="Simkova H."/>
            <person name="Souza G."/>
            <person name="Pedrosa-Harand A."/>
            <person name="Macas J."/>
            <person name="Mayer K.F.X."/>
            <person name="Houben A."/>
            <person name="Marques A."/>
        </authorList>
    </citation>
    <scope>NUCLEOTIDE SEQUENCE [LARGE SCALE GENOMIC DNA]</scope>
    <source>
        <strain evidence="6">RhyTen1mFocal</strain>
    </source>
</reference>
<dbReference type="Proteomes" id="UP001210211">
    <property type="component" value="Unassembled WGS sequence"/>
</dbReference>
<dbReference type="InterPro" id="IPR035979">
    <property type="entry name" value="RBD_domain_sf"/>
</dbReference>
<keyword evidence="1 2" id="KW-0694">RNA-binding</keyword>
<name>A0AAD6EM34_9POAL</name>
<dbReference type="GO" id="GO:0005829">
    <property type="term" value="C:cytosol"/>
    <property type="evidence" value="ECO:0007669"/>
    <property type="project" value="TreeGrafter"/>
</dbReference>
<dbReference type="SUPFAM" id="SSF54928">
    <property type="entry name" value="RNA-binding domain, RBD"/>
    <property type="match status" value="1"/>
</dbReference>
<dbReference type="CDD" id="cd00590">
    <property type="entry name" value="RRM_SF"/>
    <property type="match status" value="1"/>
</dbReference>
<dbReference type="EMBL" id="JAMRDG010000002">
    <property type="protein sequence ID" value="KAJ3689418.1"/>
    <property type="molecule type" value="Genomic_DNA"/>
</dbReference>
<organism evidence="6 7">
    <name type="scientific">Rhynchospora tenuis</name>
    <dbReference type="NCBI Taxonomy" id="198213"/>
    <lineage>
        <taxon>Eukaryota</taxon>
        <taxon>Viridiplantae</taxon>
        <taxon>Streptophyta</taxon>
        <taxon>Embryophyta</taxon>
        <taxon>Tracheophyta</taxon>
        <taxon>Spermatophyta</taxon>
        <taxon>Magnoliopsida</taxon>
        <taxon>Liliopsida</taxon>
        <taxon>Poales</taxon>
        <taxon>Cyperaceae</taxon>
        <taxon>Cyperoideae</taxon>
        <taxon>Rhynchosporeae</taxon>
        <taxon>Rhynchospora</taxon>
    </lineage>
</organism>
<evidence type="ECO:0008006" key="8">
    <source>
        <dbReference type="Google" id="ProtNLM"/>
    </source>
</evidence>
<keyword evidence="7" id="KW-1185">Reference proteome</keyword>
<evidence type="ECO:0000259" key="4">
    <source>
        <dbReference type="PROSITE" id="PS50102"/>
    </source>
</evidence>
<comment type="caution">
    <text evidence="6">The sequence shown here is derived from an EMBL/GenBank/DDBJ whole genome shotgun (WGS) entry which is preliminary data.</text>
</comment>
<dbReference type="InterPro" id="IPR000504">
    <property type="entry name" value="RRM_dom"/>
</dbReference>
<gene>
    <name evidence="6" type="ORF">LUZ61_018582</name>
</gene>
<dbReference type="InterPro" id="IPR012677">
    <property type="entry name" value="Nucleotide-bd_a/b_plait_sf"/>
</dbReference>
<protein>
    <recommendedName>
        <fullName evidence="8">NTF2 domain-containing protein</fullName>
    </recommendedName>
</protein>
<dbReference type="PANTHER" id="PTHR10693:SF58">
    <property type="entry name" value="OS02G0131700 PROTEIN"/>
    <property type="match status" value="1"/>
</dbReference>
<accession>A0AAD6EM34</accession>
<feature type="region of interest" description="Disordered" evidence="3">
    <location>
        <begin position="414"/>
        <end position="475"/>
    </location>
</feature>
<dbReference type="AlphaFoldDB" id="A0AAD6EM34"/>
<feature type="domain" description="NTF2" evidence="5">
    <location>
        <begin position="14"/>
        <end position="128"/>
    </location>
</feature>
<dbReference type="GO" id="GO:1990904">
    <property type="term" value="C:ribonucleoprotein complex"/>
    <property type="evidence" value="ECO:0007669"/>
    <property type="project" value="TreeGrafter"/>
</dbReference>
<evidence type="ECO:0000256" key="2">
    <source>
        <dbReference type="PROSITE-ProRule" id="PRU00176"/>
    </source>
</evidence>
<dbReference type="CDD" id="cd00780">
    <property type="entry name" value="NTF2"/>
    <property type="match status" value="1"/>
</dbReference>
<dbReference type="PANTHER" id="PTHR10693">
    <property type="entry name" value="RAS GTPASE-ACTIVATING PROTEIN-BINDING PROTEIN"/>
    <property type="match status" value="1"/>
</dbReference>
<feature type="compositionally biased region" description="Basic residues" evidence="3">
    <location>
        <begin position="424"/>
        <end position="438"/>
    </location>
</feature>
<dbReference type="SMART" id="SM00360">
    <property type="entry name" value="RRM"/>
    <property type="match status" value="1"/>
</dbReference>